<dbReference type="KEGG" id="mgod:E7746_09685"/>
<dbReference type="OrthoDB" id="937463at2"/>
<reference evidence="1 2" key="1">
    <citation type="submission" date="2019-02" db="EMBL/GenBank/DDBJ databases">
        <title>Isolation and identification of novel species under the genus Muribaculum.</title>
        <authorList>
            <person name="Miyake S."/>
            <person name="Ding Y."/>
            <person name="Low A."/>
            <person name="Soh M."/>
            <person name="Seedorf H."/>
        </authorList>
    </citation>
    <scope>NUCLEOTIDE SEQUENCE [LARGE SCALE GENOMIC DNA]</scope>
    <source>
        <strain evidence="1 2">TLL-A4</strain>
    </source>
</reference>
<keyword evidence="2" id="KW-1185">Reference proteome</keyword>
<evidence type="ECO:0000313" key="1">
    <source>
        <dbReference type="EMBL" id="QCD36131.1"/>
    </source>
</evidence>
<protein>
    <submittedName>
        <fullName evidence="1">Helix-turn-helix transcriptional regulator</fullName>
    </submittedName>
</protein>
<proteinExistence type="predicted"/>
<dbReference type="EMBL" id="CP039393">
    <property type="protein sequence ID" value="QCD36131.1"/>
    <property type="molecule type" value="Genomic_DNA"/>
</dbReference>
<sequence>MALIYSNTKLCDVINNEPSVIPVINRFGIYLGTGDSSIEAVCRNHGLDTEFFLTILNTFINESYFPEETLMSFSAHEIISYLIKTNNYYTKFQLPNIQRHFKLLLSSSDGNNNNLELMLRFFEGLKNDIVKRIDNDTAQWFPAIIAMENGQAPSTPLCLDDESTTIEDKLSDLKNMFIMHLSGQYDLNLCYGVIVAIITLEKDIRQNNRIRNRILLPISRSLLSQLDK</sequence>
<dbReference type="Proteomes" id="UP000297031">
    <property type="component" value="Chromosome"/>
</dbReference>
<dbReference type="RefSeq" id="WP_136410669.1">
    <property type="nucleotide sequence ID" value="NZ_CP039393.1"/>
</dbReference>
<accession>A0A4P7VP45</accession>
<name>A0A4P7VP45_9BACT</name>
<evidence type="ECO:0000313" key="2">
    <source>
        <dbReference type="Proteomes" id="UP000297031"/>
    </source>
</evidence>
<dbReference type="AlphaFoldDB" id="A0A4P7VP45"/>
<gene>
    <name evidence="1" type="ORF">E7746_09685</name>
</gene>
<organism evidence="1 2">
    <name type="scientific">Muribaculum gordoncarteri</name>
    <dbReference type="NCBI Taxonomy" id="2530390"/>
    <lineage>
        <taxon>Bacteria</taxon>
        <taxon>Pseudomonadati</taxon>
        <taxon>Bacteroidota</taxon>
        <taxon>Bacteroidia</taxon>
        <taxon>Bacteroidales</taxon>
        <taxon>Muribaculaceae</taxon>
        <taxon>Muribaculum</taxon>
    </lineage>
</organism>